<keyword evidence="1" id="KW-1185">Reference proteome</keyword>
<protein>
    <submittedName>
        <fullName evidence="2">Secreted protein</fullName>
    </submittedName>
</protein>
<organism evidence="1 2">
    <name type="scientific">Heterorhabditis bacteriophora</name>
    <name type="common">Entomopathogenic nematode worm</name>
    <dbReference type="NCBI Taxonomy" id="37862"/>
    <lineage>
        <taxon>Eukaryota</taxon>
        <taxon>Metazoa</taxon>
        <taxon>Ecdysozoa</taxon>
        <taxon>Nematoda</taxon>
        <taxon>Chromadorea</taxon>
        <taxon>Rhabditida</taxon>
        <taxon>Rhabditina</taxon>
        <taxon>Rhabditomorpha</taxon>
        <taxon>Strongyloidea</taxon>
        <taxon>Heterorhabditidae</taxon>
        <taxon>Heterorhabditis</taxon>
    </lineage>
</organism>
<evidence type="ECO:0000313" key="2">
    <source>
        <dbReference type="WBParaSite" id="Hba_21627"/>
    </source>
</evidence>
<proteinExistence type="predicted"/>
<accession>A0A1I7XW72</accession>
<evidence type="ECO:0000313" key="1">
    <source>
        <dbReference type="Proteomes" id="UP000095283"/>
    </source>
</evidence>
<name>A0A1I7XW72_HETBA</name>
<sequence length="107" mass="12256">MRYGYIVFVDKSRWLVLHLLTNVNRERRTGDEVMSKSRNKHENHAASDIAGSRLVFCADIRKWNKPAHSALESACAACSPCLFRFSKATKTHQDERITNSKSEMEPC</sequence>
<dbReference type="Proteomes" id="UP000095283">
    <property type="component" value="Unplaced"/>
</dbReference>
<dbReference type="AlphaFoldDB" id="A0A1I7XW72"/>
<reference evidence="2" key="1">
    <citation type="submission" date="2016-11" db="UniProtKB">
        <authorList>
            <consortium name="WormBaseParasite"/>
        </authorList>
    </citation>
    <scope>IDENTIFICATION</scope>
</reference>
<dbReference type="WBParaSite" id="Hba_21627">
    <property type="protein sequence ID" value="Hba_21627"/>
    <property type="gene ID" value="Hba_21627"/>
</dbReference>